<evidence type="ECO:0008006" key="6">
    <source>
        <dbReference type="Google" id="ProtNLM"/>
    </source>
</evidence>
<evidence type="ECO:0000256" key="3">
    <source>
        <dbReference type="SAM" id="Phobius"/>
    </source>
</evidence>
<dbReference type="Proteomes" id="UP001605036">
    <property type="component" value="Unassembled WGS sequence"/>
</dbReference>
<dbReference type="PANTHER" id="PTHR31642">
    <property type="entry name" value="TRICHOTHECENE 3-O-ACETYLTRANSFERASE"/>
    <property type="match status" value="1"/>
</dbReference>
<dbReference type="PANTHER" id="PTHR31642:SF160">
    <property type="entry name" value="HXXXD-TYPE ACYL-TRANSFERASE FAMILY PROTEIN"/>
    <property type="match status" value="1"/>
</dbReference>
<dbReference type="AlphaFoldDB" id="A0ABD1Y1L0"/>
<keyword evidence="3" id="KW-0812">Transmembrane</keyword>
<dbReference type="InterPro" id="IPR023213">
    <property type="entry name" value="CAT-like_dom_sf"/>
</dbReference>
<dbReference type="EMBL" id="JBHFFA010000006">
    <property type="protein sequence ID" value="KAL2620620.1"/>
    <property type="molecule type" value="Genomic_DNA"/>
</dbReference>
<dbReference type="Pfam" id="PF02458">
    <property type="entry name" value="Transferase"/>
    <property type="match status" value="1"/>
</dbReference>
<name>A0ABD1Y1L0_9MARC</name>
<comment type="similarity">
    <text evidence="1">Belongs to the plant acyltransferase family.</text>
</comment>
<comment type="caution">
    <text evidence="4">The sequence shown here is derived from an EMBL/GenBank/DDBJ whole genome shotgun (WGS) entry which is preliminary data.</text>
</comment>
<proteinExistence type="inferred from homology"/>
<evidence type="ECO:0000313" key="5">
    <source>
        <dbReference type="Proteomes" id="UP001605036"/>
    </source>
</evidence>
<accession>A0ABD1Y1L0</accession>
<sequence length="582" mass="65212">MAVYYSVGEYLSDQLLDLLLRTYGAWRIVGMLVCGLCASGVFHVFLWPCMSWIGRYLKFLFPTGGRTADSGPLPKFEDYLPPNGRGRVTLTLVRAKKQPVPNDHWLPLSNLDRVVNPTFSSVLLYFLAGELKNAGDIAGKLKESLADVLSEFFPFAGRLELRENGLVDLRCNNKGAIFQEAYVDEKLAPFGPLKPQPALSGLHSSFITKLKNKITQTKDLPGAYLPDQIEPMPVLIVQLTRFACGSVSLGVNWHHMVADGSAGCHFIKSWAETALGLNEVQKCMGEETLSGDLPRSRVDFISEKPNHNRSLLNPRNPPDPSLVNRNGYSTQVVPQNVISSEKKEWRPAMVQPFFISEEKVREVVEMVKEQEATYPQYAVPKDRRQYTTAECLSALLWRAFTRSRYASLAGPGEGRDPQTRFFMFVDGRARSRLNLPKNYFGNVVCSACAITTEKTLLSEPLIHAVYLLRNAVDGVNGPYFRSLIDWVETLGTNSNSTNSDHVNSRGQDVAATFWNAFPLYRMDFGWGPPTFAARNSPPREFIDGFAVMPSKTGNKDMVALINLHEDRLERLLQEETFRALIS</sequence>
<dbReference type="InterPro" id="IPR050317">
    <property type="entry name" value="Plant_Fungal_Acyltransferase"/>
</dbReference>
<gene>
    <name evidence="4" type="ORF">R1flu_000825</name>
</gene>
<evidence type="ECO:0000256" key="1">
    <source>
        <dbReference type="ARBA" id="ARBA00009861"/>
    </source>
</evidence>
<keyword evidence="3" id="KW-0472">Membrane</keyword>
<protein>
    <recommendedName>
        <fullName evidence="6">Transferase</fullName>
    </recommendedName>
</protein>
<feature type="transmembrane region" description="Helical" evidence="3">
    <location>
        <begin position="25"/>
        <end position="47"/>
    </location>
</feature>
<dbReference type="Gene3D" id="3.30.559.10">
    <property type="entry name" value="Chloramphenicol acetyltransferase-like domain"/>
    <property type="match status" value="2"/>
</dbReference>
<evidence type="ECO:0000256" key="2">
    <source>
        <dbReference type="SAM" id="MobiDB-lite"/>
    </source>
</evidence>
<keyword evidence="3" id="KW-1133">Transmembrane helix</keyword>
<evidence type="ECO:0000313" key="4">
    <source>
        <dbReference type="EMBL" id="KAL2620620.1"/>
    </source>
</evidence>
<organism evidence="4 5">
    <name type="scientific">Riccia fluitans</name>
    <dbReference type="NCBI Taxonomy" id="41844"/>
    <lineage>
        <taxon>Eukaryota</taxon>
        <taxon>Viridiplantae</taxon>
        <taxon>Streptophyta</taxon>
        <taxon>Embryophyta</taxon>
        <taxon>Marchantiophyta</taxon>
        <taxon>Marchantiopsida</taxon>
        <taxon>Marchantiidae</taxon>
        <taxon>Marchantiales</taxon>
        <taxon>Ricciaceae</taxon>
        <taxon>Riccia</taxon>
    </lineage>
</organism>
<reference evidence="4 5" key="1">
    <citation type="submission" date="2024-09" db="EMBL/GenBank/DDBJ databases">
        <title>Chromosome-scale assembly of Riccia fluitans.</title>
        <authorList>
            <person name="Paukszto L."/>
            <person name="Sawicki J."/>
            <person name="Karawczyk K."/>
            <person name="Piernik-Szablinska J."/>
            <person name="Szczecinska M."/>
            <person name="Mazdziarz M."/>
        </authorList>
    </citation>
    <scope>NUCLEOTIDE SEQUENCE [LARGE SCALE GENOMIC DNA]</scope>
    <source>
        <strain evidence="4">Rf_01</strain>
        <tissue evidence="4">Aerial parts of the thallus</tissue>
    </source>
</reference>
<feature type="region of interest" description="Disordered" evidence="2">
    <location>
        <begin position="304"/>
        <end position="326"/>
    </location>
</feature>
<keyword evidence="5" id="KW-1185">Reference proteome</keyword>